<feature type="compositionally biased region" description="Basic and acidic residues" evidence="1">
    <location>
        <begin position="370"/>
        <end position="388"/>
    </location>
</feature>
<evidence type="ECO:0000256" key="2">
    <source>
        <dbReference type="SAM" id="Phobius"/>
    </source>
</evidence>
<dbReference type="OrthoDB" id="3800286at2759"/>
<gene>
    <name evidence="3" type="ORF">P154DRAFT_535691</name>
</gene>
<reference evidence="3" key="1">
    <citation type="journal article" date="2020" name="Stud. Mycol.">
        <title>101 Dothideomycetes genomes: a test case for predicting lifestyles and emergence of pathogens.</title>
        <authorList>
            <person name="Haridas S."/>
            <person name="Albert R."/>
            <person name="Binder M."/>
            <person name="Bloem J."/>
            <person name="Labutti K."/>
            <person name="Salamov A."/>
            <person name="Andreopoulos B."/>
            <person name="Baker S."/>
            <person name="Barry K."/>
            <person name="Bills G."/>
            <person name="Bluhm B."/>
            <person name="Cannon C."/>
            <person name="Castanera R."/>
            <person name="Culley D."/>
            <person name="Daum C."/>
            <person name="Ezra D."/>
            <person name="Gonzalez J."/>
            <person name="Henrissat B."/>
            <person name="Kuo A."/>
            <person name="Liang C."/>
            <person name="Lipzen A."/>
            <person name="Lutzoni F."/>
            <person name="Magnuson J."/>
            <person name="Mondo S."/>
            <person name="Nolan M."/>
            <person name="Ohm R."/>
            <person name="Pangilinan J."/>
            <person name="Park H.-J."/>
            <person name="Ramirez L."/>
            <person name="Alfaro M."/>
            <person name="Sun H."/>
            <person name="Tritt A."/>
            <person name="Yoshinaga Y."/>
            <person name="Zwiers L.-H."/>
            <person name="Turgeon B."/>
            <person name="Goodwin S."/>
            <person name="Spatafora J."/>
            <person name="Crous P."/>
            <person name="Grigoriev I."/>
        </authorList>
    </citation>
    <scope>NUCLEOTIDE SEQUENCE</scope>
    <source>
        <strain evidence="3">CBS 123094</strain>
    </source>
</reference>
<evidence type="ECO:0000256" key="1">
    <source>
        <dbReference type="SAM" id="MobiDB-lite"/>
    </source>
</evidence>
<evidence type="ECO:0000313" key="4">
    <source>
        <dbReference type="Proteomes" id="UP000799779"/>
    </source>
</evidence>
<protein>
    <recommendedName>
        <fullName evidence="5">Mid2 domain-containing protein</fullName>
    </recommendedName>
</protein>
<feature type="transmembrane region" description="Helical" evidence="2">
    <location>
        <begin position="128"/>
        <end position="146"/>
    </location>
</feature>
<dbReference type="Proteomes" id="UP000799779">
    <property type="component" value="Unassembled WGS sequence"/>
</dbReference>
<keyword evidence="2" id="KW-1133">Transmembrane helix</keyword>
<sequence length="417" mass="45072">MPLYSWRRSTPSSASGVAGAGSGINYTSHHFRCGRVESTDGTDRSIKRRRSNTTTSRNWPGATPSNGDEDQKSHSDAWTPQTEPGYSSEVSSTDASLFTSDDLEDACSTLNIARPPRCKVSNTTRSNFLFYITIVLLCLLSTTNAISSPHDGAARHIRIHPRQAIPDKSGETGNEPASVKSQPPPRPFTTSTTTSITSTSPSSTSISVTLTTNPTPASPTSTIAPGTSGNTNSPENLGENPNPFPSPLSLASPQFSFSAGVIAGLVSGGVVFICIIIGISVCIYRKRHQPEITEIPIRRSKLGSRLGFRVFGERAPSRSRSRQDSYDRRDEVAEYEKGEGWLDKGSIGKPQAAWLENGFLSVPKPGFLRGEREREEDDTRAPWVDKDWISGPRPGRPVSAEPLGRLSGMGMGMGYLR</sequence>
<feature type="region of interest" description="Disordered" evidence="1">
    <location>
        <begin position="1"/>
        <end position="20"/>
    </location>
</feature>
<keyword evidence="2" id="KW-0472">Membrane</keyword>
<dbReference type="EMBL" id="ML977597">
    <property type="protein sequence ID" value="KAF1999232.1"/>
    <property type="molecule type" value="Genomic_DNA"/>
</dbReference>
<name>A0A6A5WC32_9PLEO</name>
<feature type="region of interest" description="Disordered" evidence="1">
    <location>
        <begin position="35"/>
        <end position="95"/>
    </location>
</feature>
<feature type="compositionally biased region" description="Basic and acidic residues" evidence="1">
    <location>
        <begin position="35"/>
        <end position="45"/>
    </location>
</feature>
<feature type="region of interest" description="Disordered" evidence="1">
    <location>
        <begin position="164"/>
        <end position="245"/>
    </location>
</feature>
<dbReference type="AlphaFoldDB" id="A0A6A5WC32"/>
<proteinExistence type="predicted"/>
<keyword evidence="4" id="KW-1185">Reference proteome</keyword>
<organism evidence="3 4">
    <name type="scientific">Amniculicola lignicola CBS 123094</name>
    <dbReference type="NCBI Taxonomy" id="1392246"/>
    <lineage>
        <taxon>Eukaryota</taxon>
        <taxon>Fungi</taxon>
        <taxon>Dikarya</taxon>
        <taxon>Ascomycota</taxon>
        <taxon>Pezizomycotina</taxon>
        <taxon>Dothideomycetes</taxon>
        <taxon>Pleosporomycetidae</taxon>
        <taxon>Pleosporales</taxon>
        <taxon>Amniculicolaceae</taxon>
        <taxon>Amniculicola</taxon>
    </lineage>
</organism>
<keyword evidence="2" id="KW-0812">Transmembrane</keyword>
<feature type="compositionally biased region" description="Polar residues" evidence="1">
    <location>
        <begin position="76"/>
        <end position="95"/>
    </location>
</feature>
<feature type="region of interest" description="Disordered" evidence="1">
    <location>
        <begin position="370"/>
        <end position="405"/>
    </location>
</feature>
<evidence type="ECO:0008006" key="5">
    <source>
        <dbReference type="Google" id="ProtNLM"/>
    </source>
</evidence>
<feature type="compositionally biased region" description="Low complexity" evidence="1">
    <location>
        <begin position="189"/>
        <end position="228"/>
    </location>
</feature>
<evidence type="ECO:0000313" key="3">
    <source>
        <dbReference type="EMBL" id="KAF1999232.1"/>
    </source>
</evidence>
<accession>A0A6A5WC32</accession>
<feature type="transmembrane region" description="Helical" evidence="2">
    <location>
        <begin position="255"/>
        <end position="284"/>
    </location>
</feature>